<feature type="transmembrane region" description="Helical" evidence="1">
    <location>
        <begin position="125"/>
        <end position="155"/>
    </location>
</feature>
<feature type="transmembrane region" description="Helical" evidence="1">
    <location>
        <begin position="90"/>
        <end position="113"/>
    </location>
</feature>
<dbReference type="AlphaFoldDB" id="A0A1Y2BH59"/>
<name>A0A1Y2BH59_9FUNG</name>
<proteinExistence type="predicted"/>
<reference evidence="2 3" key="1">
    <citation type="submission" date="2016-07" db="EMBL/GenBank/DDBJ databases">
        <title>Pervasive Adenine N6-methylation of Active Genes in Fungi.</title>
        <authorList>
            <consortium name="DOE Joint Genome Institute"/>
            <person name="Mondo S.J."/>
            <person name="Dannebaum R.O."/>
            <person name="Kuo R.C."/>
            <person name="Labutti K."/>
            <person name="Haridas S."/>
            <person name="Kuo A."/>
            <person name="Salamov A."/>
            <person name="Ahrendt S.R."/>
            <person name="Lipzen A."/>
            <person name="Sullivan W."/>
            <person name="Andreopoulos W.B."/>
            <person name="Clum A."/>
            <person name="Lindquist E."/>
            <person name="Daum C."/>
            <person name="Ramamoorthy G.K."/>
            <person name="Gryganskyi A."/>
            <person name="Culley D."/>
            <person name="Magnuson J.K."/>
            <person name="James T.Y."/>
            <person name="O'Malley M.A."/>
            <person name="Stajich J.E."/>
            <person name="Spatafora J.W."/>
            <person name="Visel A."/>
            <person name="Grigoriev I.V."/>
        </authorList>
    </citation>
    <scope>NUCLEOTIDE SEQUENCE [LARGE SCALE GENOMIC DNA]</scope>
    <source>
        <strain evidence="2 3">JEL800</strain>
    </source>
</reference>
<feature type="transmembrane region" description="Helical" evidence="1">
    <location>
        <begin position="175"/>
        <end position="196"/>
    </location>
</feature>
<feature type="transmembrane region" description="Helical" evidence="1">
    <location>
        <begin position="26"/>
        <end position="44"/>
    </location>
</feature>
<sequence length="286" mass="32543">MASNMTEDNLWAEYDVQFVIAALQDLWITASISTLLLACLGFLLRKERNRNQTITLSSVNILLILQIITNLLVSFFNYLFGAALSPSLMFYYTLLAQINLSLTQCLIVFYAYARVRPVLETLYPLILPFILVFLGIYGVLQLSQVTWIGLFSYAYNNNLSTQTQNFFSKVADAHSIAVDIATISFDAFVTGMYVIYLRSVRDFNITTEKLKIIAKHGIVSCIVLEMWLISIVLYDYCSYSVVPPVNVLQFILLLRISDDLVLVYFVIQVAMKWALIKMMKGPKVEP</sequence>
<protein>
    <submittedName>
        <fullName evidence="2">Uncharacterized protein</fullName>
    </submittedName>
</protein>
<dbReference type="Proteomes" id="UP000193642">
    <property type="component" value="Unassembled WGS sequence"/>
</dbReference>
<feature type="transmembrane region" description="Helical" evidence="1">
    <location>
        <begin position="217"/>
        <end position="236"/>
    </location>
</feature>
<evidence type="ECO:0000256" key="1">
    <source>
        <dbReference type="SAM" id="Phobius"/>
    </source>
</evidence>
<keyword evidence="1" id="KW-1133">Transmembrane helix</keyword>
<dbReference type="EMBL" id="MCGO01000066">
    <property type="protein sequence ID" value="ORY33910.1"/>
    <property type="molecule type" value="Genomic_DNA"/>
</dbReference>
<comment type="caution">
    <text evidence="2">The sequence shown here is derived from an EMBL/GenBank/DDBJ whole genome shotgun (WGS) entry which is preliminary data.</text>
</comment>
<keyword evidence="1" id="KW-0812">Transmembrane</keyword>
<organism evidence="2 3">
    <name type="scientific">Rhizoclosmatium globosum</name>
    <dbReference type="NCBI Taxonomy" id="329046"/>
    <lineage>
        <taxon>Eukaryota</taxon>
        <taxon>Fungi</taxon>
        <taxon>Fungi incertae sedis</taxon>
        <taxon>Chytridiomycota</taxon>
        <taxon>Chytridiomycota incertae sedis</taxon>
        <taxon>Chytridiomycetes</taxon>
        <taxon>Chytridiales</taxon>
        <taxon>Chytriomycetaceae</taxon>
        <taxon>Rhizoclosmatium</taxon>
    </lineage>
</organism>
<keyword evidence="1" id="KW-0472">Membrane</keyword>
<accession>A0A1Y2BH59</accession>
<feature type="transmembrane region" description="Helical" evidence="1">
    <location>
        <begin position="56"/>
        <end position="78"/>
    </location>
</feature>
<evidence type="ECO:0000313" key="3">
    <source>
        <dbReference type="Proteomes" id="UP000193642"/>
    </source>
</evidence>
<keyword evidence="3" id="KW-1185">Reference proteome</keyword>
<gene>
    <name evidence="2" type="ORF">BCR33DRAFT_517697</name>
</gene>
<feature type="transmembrane region" description="Helical" evidence="1">
    <location>
        <begin position="248"/>
        <end position="270"/>
    </location>
</feature>
<evidence type="ECO:0000313" key="2">
    <source>
        <dbReference type="EMBL" id="ORY33910.1"/>
    </source>
</evidence>